<dbReference type="InterPro" id="IPR010982">
    <property type="entry name" value="Lambda_DNA-bd_dom_sf"/>
</dbReference>
<evidence type="ECO:0000313" key="2">
    <source>
        <dbReference type="Proteomes" id="UP000487649"/>
    </source>
</evidence>
<proteinExistence type="predicted"/>
<dbReference type="InterPro" id="IPR001387">
    <property type="entry name" value="Cro/C1-type_HTH"/>
</dbReference>
<dbReference type="GeneID" id="60058750"/>
<dbReference type="EMBL" id="WMQE01000002">
    <property type="protein sequence ID" value="MTK20045.1"/>
    <property type="molecule type" value="Genomic_DNA"/>
</dbReference>
<comment type="caution">
    <text evidence="1">The sequence shown here is derived from an EMBL/GenBank/DDBJ whole genome shotgun (WGS) entry which is preliminary data.</text>
</comment>
<dbReference type="Proteomes" id="UP000487649">
    <property type="component" value="Unassembled WGS sequence"/>
</dbReference>
<gene>
    <name evidence="1" type="ORF">GMA92_01165</name>
</gene>
<evidence type="ECO:0000313" key="1">
    <source>
        <dbReference type="EMBL" id="MTK20045.1"/>
    </source>
</evidence>
<sequence>MSDKKTTELDTILNFIEDEKMLDDYLKLQLPKNTLTFINYLEEIRSNKNLKKGLWIEQADISRSYAYQIFNGTKSPSRDTILKLCISGGFSLEETNKALTLGGFNKLYAKNRRDSLLIFALNKQLNLINTNLFLDRYEQDSLGNID</sequence>
<protein>
    <submittedName>
        <fullName evidence="1">Uncharacterized protein</fullName>
    </submittedName>
</protein>
<accession>A0A173S9Q7</accession>
<dbReference type="SUPFAM" id="SSF47413">
    <property type="entry name" value="lambda repressor-like DNA-binding domains"/>
    <property type="match status" value="1"/>
</dbReference>
<name>A0A173S9Q7_9FIRM</name>
<organism evidence="1 2">
    <name type="scientific">Turicibacter sanguinis</name>
    <dbReference type="NCBI Taxonomy" id="154288"/>
    <lineage>
        <taxon>Bacteria</taxon>
        <taxon>Bacillati</taxon>
        <taxon>Bacillota</taxon>
        <taxon>Erysipelotrichia</taxon>
        <taxon>Erysipelotrichales</taxon>
        <taxon>Turicibacteraceae</taxon>
        <taxon>Turicibacter</taxon>
    </lineage>
</organism>
<dbReference type="GO" id="GO:0003677">
    <property type="term" value="F:DNA binding"/>
    <property type="evidence" value="ECO:0007669"/>
    <property type="project" value="InterPro"/>
</dbReference>
<dbReference type="RefSeq" id="WP_006784188.1">
    <property type="nucleotide sequence ID" value="NZ_CABJBH010000006.1"/>
</dbReference>
<dbReference type="AlphaFoldDB" id="A0A173S9Q7"/>
<dbReference type="CDD" id="cd00093">
    <property type="entry name" value="HTH_XRE"/>
    <property type="match status" value="1"/>
</dbReference>
<dbReference type="OrthoDB" id="3233490at2"/>
<reference evidence="1 2" key="1">
    <citation type="journal article" date="2019" name="Nat. Med.">
        <title>A library of human gut bacterial isolates paired with longitudinal multiomics data enables mechanistic microbiome research.</title>
        <authorList>
            <person name="Poyet M."/>
            <person name="Groussin M."/>
            <person name="Gibbons S.M."/>
            <person name="Avila-Pacheco J."/>
            <person name="Jiang X."/>
            <person name="Kearney S.M."/>
            <person name="Perrotta A.R."/>
            <person name="Berdy B."/>
            <person name="Zhao S."/>
            <person name="Lieberman T.D."/>
            <person name="Swanson P.K."/>
            <person name="Smith M."/>
            <person name="Roesemann S."/>
            <person name="Alexander J.E."/>
            <person name="Rich S.A."/>
            <person name="Livny J."/>
            <person name="Vlamakis H."/>
            <person name="Clish C."/>
            <person name="Bullock K."/>
            <person name="Deik A."/>
            <person name="Scott J."/>
            <person name="Pierce K.A."/>
            <person name="Xavier R.J."/>
            <person name="Alm E.J."/>
        </authorList>
    </citation>
    <scope>NUCLEOTIDE SEQUENCE [LARGE SCALE GENOMIC DNA]</scope>
    <source>
        <strain evidence="1 2">BIOML-A198</strain>
    </source>
</reference>